<dbReference type="InterPro" id="IPR032710">
    <property type="entry name" value="NTF2-like_dom_sf"/>
</dbReference>
<evidence type="ECO:0000313" key="2">
    <source>
        <dbReference type="Proteomes" id="UP001219956"/>
    </source>
</evidence>
<comment type="caution">
    <text evidence="1">The sequence shown here is derived from an EMBL/GenBank/DDBJ whole genome shotgun (WGS) entry which is preliminary data.</text>
</comment>
<dbReference type="Pfam" id="PF07366">
    <property type="entry name" value="SnoaL"/>
    <property type="match status" value="1"/>
</dbReference>
<reference evidence="1 2" key="1">
    <citation type="submission" date="2023-01" db="EMBL/GenBank/DDBJ databases">
        <title>Novel species of the genus Vogesella isolated from rivers.</title>
        <authorList>
            <person name="Lu H."/>
        </authorList>
    </citation>
    <scope>NUCLEOTIDE SEQUENCE [LARGE SCALE GENOMIC DNA]</scope>
    <source>
        <strain evidence="1 2">DC21W</strain>
    </source>
</reference>
<keyword evidence="2" id="KW-1185">Reference proteome</keyword>
<name>A0ABT5IWE0_9NEIS</name>
<dbReference type="Proteomes" id="UP001219956">
    <property type="component" value="Unassembled WGS sequence"/>
</dbReference>
<dbReference type="SUPFAM" id="SSF54427">
    <property type="entry name" value="NTF2-like"/>
    <property type="match status" value="1"/>
</dbReference>
<accession>A0ABT5IWE0</accession>
<protein>
    <submittedName>
        <fullName evidence="1">Ester cyclase</fullName>
    </submittedName>
</protein>
<gene>
    <name evidence="1" type="ORF">PQU95_06695</name>
</gene>
<dbReference type="RefSeq" id="WP_272751277.1">
    <property type="nucleotide sequence ID" value="NZ_JAQQLF010000007.1"/>
</dbReference>
<dbReference type="Gene3D" id="3.10.450.50">
    <property type="match status" value="1"/>
</dbReference>
<organism evidence="1 2">
    <name type="scientific">Vogesella aquatica</name>
    <dbReference type="NCBI Taxonomy" id="2984206"/>
    <lineage>
        <taxon>Bacteria</taxon>
        <taxon>Pseudomonadati</taxon>
        <taxon>Pseudomonadota</taxon>
        <taxon>Betaproteobacteria</taxon>
        <taxon>Neisseriales</taxon>
        <taxon>Chromobacteriaceae</taxon>
        <taxon>Vogesella</taxon>
    </lineage>
</organism>
<evidence type="ECO:0000313" key="1">
    <source>
        <dbReference type="EMBL" id="MDC7716902.1"/>
    </source>
</evidence>
<dbReference type="InterPro" id="IPR009959">
    <property type="entry name" value="Cyclase_SnoaL-like"/>
</dbReference>
<dbReference type="EMBL" id="JAQQLF010000007">
    <property type="protein sequence ID" value="MDC7716902.1"/>
    <property type="molecule type" value="Genomic_DNA"/>
</dbReference>
<sequence length="145" mass="16249">MSAEAIVRGFFGRVRSGVAPEEAALYLAPQVQAWQVCSAPQPECIVRTPDNYRAHIEDFRQMFGDFTVQLDEVLAQGKKVYVRWRQFGQHLGEIEGYAPTGLPLVCAGSAVYEVANGRIVAYWMQQEHHGLLQQLQANAHHKEPA</sequence>
<proteinExistence type="predicted"/>